<evidence type="ECO:0000313" key="3">
    <source>
        <dbReference type="Proteomes" id="UP001156882"/>
    </source>
</evidence>
<dbReference type="RefSeq" id="WP_284312728.1">
    <property type="nucleotide sequence ID" value="NZ_BSPC01000024.1"/>
</dbReference>
<sequence length="105" mass="12497">MRKLWFRPRSRIVTLVYFNDAQNRTKEHVETLIAFFLRRHWTRSGRALECDALRAITASFSLKPDLVSRRAEIDRKVAAWLPSRDEDRREAAQRYRASTLPRLDP</sequence>
<accession>A0ABQ6CJB4</accession>
<feature type="region of interest" description="Disordered" evidence="1">
    <location>
        <begin position="84"/>
        <end position="105"/>
    </location>
</feature>
<dbReference type="Proteomes" id="UP001156882">
    <property type="component" value="Unassembled WGS sequence"/>
</dbReference>
<evidence type="ECO:0000313" key="2">
    <source>
        <dbReference type="EMBL" id="GLS19717.1"/>
    </source>
</evidence>
<dbReference type="EMBL" id="BSPC01000024">
    <property type="protein sequence ID" value="GLS19717.1"/>
    <property type="molecule type" value="Genomic_DNA"/>
</dbReference>
<feature type="compositionally biased region" description="Basic and acidic residues" evidence="1">
    <location>
        <begin position="84"/>
        <end position="93"/>
    </location>
</feature>
<name>A0ABQ6CJB4_9HYPH</name>
<evidence type="ECO:0000256" key="1">
    <source>
        <dbReference type="SAM" id="MobiDB-lite"/>
    </source>
</evidence>
<gene>
    <name evidence="2" type="ORF">GCM10007874_27340</name>
</gene>
<reference evidence="3" key="1">
    <citation type="journal article" date="2019" name="Int. J. Syst. Evol. Microbiol.">
        <title>The Global Catalogue of Microorganisms (GCM) 10K type strain sequencing project: providing services to taxonomists for standard genome sequencing and annotation.</title>
        <authorList>
            <consortium name="The Broad Institute Genomics Platform"/>
            <consortium name="The Broad Institute Genome Sequencing Center for Infectious Disease"/>
            <person name="Wu L."/>
            <person name="Ma J."/>
        </authorList>
    </citation>
    <scope>NUCLEOTIDE SEQUENCE [LARGE SCALE GENOMIC DNA]</scope>
    <source>
        <strain evidence="3">NBRC 101365</strain>
    </source>
</reference>
<comment type="caution">
    <text evidence="2">The sequence shown here is derived from an EMBL/GenBank/DDBJ whole genome shotgun (WGS) entry which is preliminary data.</text>
</comment>
<evidence type="ECO:0008006" key="4">
    <source>
        <dbReference type="Google" id="ProtNLM"/>
    </source>
</evidence>
<proteinExistence type="predicted"/>
<organism evidence="2 3">
    <name type="scientific">Labrys miyagiensis</name>
    <dbReference type="NCBI Taxonomy" id="346912"/>
    <lineage>
        <taxon>Bacteria</taxon>
        <taxon>Pseudomonadati</taxon>
        <taxon>Pseudomonadota</taxon>
        <taxon>Alphaproteobacteria</taxon>
        <taxon>Hyphomicrobiales</taxon>
        <taxon>Xanthobacteraceae</taxon>
        <taxon>Labrys</taxon>
    </lineage>
</organism>
<protein>
    <recommendedName>
        <fullName evidence="4">DUF1376 domain-containing protein</fullName>
    </recommendedName>
</protein>
<keyword evidence="3" id="KW-1185">Reference proteome</keyword>